<dbReference type="EMBL" id="JAHOPB010000001">
    <property type="protein sequence ID" value="MBU8873525.1"/>
    <property type="molecule type" value="Genomic_DNA"/>
</dbReference>
<dbReference type="Proteomes" id="UP000727907">
    <property type="component" value="Unassembled WGS sequence"/>
</dbReference>
<dbReference type="RefSeq" id="WP_216957761.1">
    <property type="nucleotide sequence ID" value="NZ_JAHOPB010000001.1"/>
</dbReference>
<comment type="caution">
    <text evidence="1">The sequence shown here is derived from an EMBL/GenBank/DDBJ whole genome shotgun (WGS) entry which is preliminary data.</text>
</comment>
<reference evidence="1 2" key="1">
    <citation type="submission" date="2021-06" db="EMBL/GenBank/DDBJ databases">
        <authorList>
            <person name="Lee D.H."/>
        </authorList>
    </citation>
    <scope>NUCLEOTIDE SEQUENCE [LARGE SCALE GENOMIC DNA]</scope>
    <source>
        <strain evidence="1 2">MMS21-HV4-11</strain>
    </source>
</reference>
<evidence type="ECO:0000313" key="2">
    <source>
        <dbReference type="Proteomes" id="UP000727907"/>
    </source>
</evidence>
<sequence length="59" mass="6476">MTERGRETGHFAHGLAVPAARGLNAPPISLVRVDHATRKRTPRLSPDFFREVIARNASA</sequence>
<keyword evidence="2" id="KW-1185">Reference proteome</keyword>
<evidence type="ECO:0000313" key="1">
    <source>
        <dbReference type="EMBL" id="MBU8873525.1"/>
    </source>
</evidence>
<proteinExistence type="predicted"/>
<gene>
    <name evidence="1" type="ORF">KQ910_07100</name>
</gene>
<organism evidence="1 2">
    <name type="scientific">Reyranella humidisoli</name>
    <dbReference type="NCBI Taxonomy" id="2849149"/>
    <lineage>
        <taxon>Bacteria</taxon>
        <taxon>Pseudomonadati</taxon>
        <taxon>Pseudomonadota</taxon>
        <taxon>Alphaproteobacteria</taxon>
        <taxon>Hyphomicrobiales</taxon>
        <taxon>Reyranellaceae</taxon>
        <taxon>Reyranella</taxon>
    </lineage>
</organism>
<name>A0ABS6IJV6_9HYPH</name>
<accession>A0ABS6IJV6</accession>
<protein>
    <submittedName>
        <fullName evidence="1">Uncharacterized protein</fullName>
    </submittedName>
</protein>